<evidence type="ECO:0000313" key="2">
    <source>
        <dbReference type="Proteomes" id="UP001499967"/>
    </source>
</evidence>
<protein>
    <submittedName>
        <fullName evidence="1">DUF5947 family protein</fullName>
    </submittedName>
</protein>
<name>A0ABN1N7D4_9PSEU</name>
<reference evidence="1 2" key="1">
    <citation type="journal article" date="2019" name="Int. J. Syst. Evol. Microbiol.">
        <title>The Global Catalogue of Microorganisms (GCM) 10K type strain sequencing project: providing services to taxonomists for standard genome sequencing and annotation.</title>
        <authorList>
            <consortium name="The Broad Institute Genomics Platform"/>
            <consortium name="The Broad Institute Genome Sequencing Center for Infectious Disease"/>
            <person name="Wu L."/>
            <person name="Ma J."/>
        </authorList>
    </citation>
    <scope>NUCLEOTIDE SEQUENCE [LARGE SCALE GENOMIC DNA]</scope>
    <source>
        <strain evidence="1 2">JCM 11117</strain>
    </source>
</reference>
<dbReference type="Pfam" id="PF19372">
    <property type="entry name" value="DUF5947"/>
    <property type="match status" value="1"/>
</dbReference>
<proteinExistence type="predicted"/>
<dbReference type="Proteomes" id="UP001499967">
    <property type="component" value="Unassembled WGS sequence"/>
</dbReference>
<dbReference type="InterPro" id="IPR045991">
    <property type="entry name" value="DUF5947"/>
</dbReference>
<dbReference type="RefSeq" id="WP_343944416.1">
    <property type="nucleotide sequence ID" value="NZ_BAAAHP010000166.1"/>
</dbReference>
<keyword evidence="2" id="KW-1185">Reference proteome</keyword>
<gene>
    <name evidence="1" type="ORF">GCM10009559_54120</name>
</gene>
<organism evidence="1 2">
    <name type="scientific">Pseudonocardia zijingensis</name>
    <dbReference type="NCBI Taxonomy" id="153376"/>
    <lineage>
        <taxon>Bacteria</taxon>
        <taxon>Bacillati</taxon>
        <taxon>Actinomycetota</taxon>
        <taxon>Actinomycetes</taxon>
        <taxon>Pseudonocardiales</taxon>
        <taxon>Pseudonocardiaceae</taxon>
        <taxon>Pseudonocardia</taxon>
    </lineage>
</organism>
<accession>A0ABN1N7D4</accession>
<sequence length="198" mass="21664">MSSTTAALARIIRRGRGERAGPVERCDLCREPVAPGHRHLLDTARHEVRCACRACALLFSPGGASEGHYRLVPRRRLRLSSVPTDALGVPVGLAFFVRGADGAVVAHYPSPAGATQWEVDEQAWCDVVGARPELGGLEADVEALLVNTARGASHHWLVPIDDCFRLVAVVRREWKGLSGGSTVWPEIERFFDELTERH</sequence>
<evidence type="ECO:0000313" key="1">
    <source>
        <dbReference type="EMBL" id="GAA0896153.1"/>
    </source>
</evidence>
<dbReference type="EMBL" id="BAAAHP010000166">
    <property type="protein sequence ID" value="GAA0896153.1"/>
    <property type="molecule type" value="Genomic_DNA"/>
</dbReference>
<comment type="caution">
    <text evidence="1">The sequence shown here is derived from an EMBL/GenBank/DDBJ whole genome shotgun (WGS) entry which is preliminary data.</text>
</comment>